<keyword evidence="6" id="KW-0479">Metal-binding</keyword>
<dbReference type="Pfam" id="PF01071">
    <property type="entry name" value="GARS_A"/>
    <property type="match status" value="1"/>
</dbReference>
<protein>
    <recommendedName>
        <fullName evidence="4 14">Phosphoribosylamine--glycine ligase</fullName>
        <ecNumber evidence="4 14">6.3.4.13</ecNumber>
    </recommendedName>
    <alternativeName>
        <fullName evidence="14">GARS</fullName>
    </alternativeName>
    <alternativeName>
        <fullName evidence="12 14">Glycinamide ribonucleotide synthetase</fullName>
    </alternativeName>
    <alternativeName>
        <fullName evidence="13 14">Phosphoribosylglycinamide synthetase</fullName>
    </alternativeName>
</protein>
<dbReference type="FunFam" id="3.90.600.10:FF:000001">
    <property type="entry name" value="Trifunctional purine biosynthetic protein adenosine-3"/>
    <property type="match status" value="1"/>
</dbReference>
<dbReference type="GO" id="GO:0005524">
    <property type="term" value="F:ATP binding"/>
    <property type="evidence" value="ECO:0007669"/>
    <property type="project" value="UniProtKB-UniRule"/>
</dbReference>
<sequence length="423" mass="44969">MKVLVIGGGGREHAICWKLSQSPRVDELLCAPGNGGIAKVARCFPDVKATDLDGVLKLCREEKVDFVVVAPDDPLALGMVDMLEREGIPAFGPNQSAARMESSKIFSKNLMKKYGIPTAAYETFDDAQAALDYVATAPTPVVIKADGLALGKGVIIAQTNEEAADAVRSMMIDGAFKESGKRVVIEEFMRGRECTVLCFCDEHAIVPMPASQDHKRALDGDQGLNTGGMGTIAPAPFYDAQTAQRVRDEILLPTLNAMNAEGLHFRGVLYVGLMLTEAGPRVVEYNARFGDPETQVVLPLLKSDLMDIFEAVSRGELSGMDIKWQDGVSAACIVLASGGYPVKYKSGYPISGLDAAEAAGALVFHAGTKLVDGQCVTAGGRVLGVTALADTLRGALDAAYADAEKISFTDMHMRHDIGANALK</sequence>
<dbReference type="NCBIfam" id="TIGR00877">
    <property type="entry name" value="purD"/>
    <property type="match status" value="1"/>
</dbReference>
<evidence type="ECO:0000256" key="3">
    <source>
        <dbReference type="ARBA" id="ARBA00005174"/>
    </source>
</evidence>
<evidence type="ECO:0000256" key="4">
    <source>
        <dbReference type="ARBA" id="ARBA00013255"/>
    </source>
</evidence>
<dbReference type="SUPFAM" id="SSF51246">
    <property type="entry name" value="Rudiment single hybrid motif"/>
    <property type="match status" value="1"/>
</dbReference>
<dbReference type="HAMAP" id="MF_00138">
    <property type="entry name" value="GARS"/>
    <property type="match status" value="1"/>
</dbReference>
<dbReference type="Pfam" id="PF02844">
    <property type="entry name" value="GARS_N"/>
    <property type="match status" value="1"/>
</dbReference>
<reference evidence="17" key="2">
    <citation type="journal article" date="2021" name="PeerJ">
        <title>Extensive microbial diversity within the chicken gut microbiome revealed by metagenomics and culture.</title>
        <authorList>
            <person name="Gilroy R."/>
            <person name="Ravi A."/>
            <person name="Getino M."/>
            <person name="Pursley I."/>
            <person name="Horton D.L."/>
            <person name="Alikhan N.F."/>
            <person name="Baker D."/>
            <person name="Gharbi K."/>
            <person name="Hall N."/>
            <person name="Watson M."/>
            <person name="Adriaenssens E.M."/>
            <person name="Foster-Nyarko E."/>
            <person name="Jarju S."/>
            <person name="Secka A."/>
            <person name="Antonio M."/>
            <person name="Oren A."/>
            <person name="Chaudhuri R.R."/>
            <person name="La Ragione R."/>
            <person name="Hildebrand F."/>
            <person name="Pallen M.J."/>
        </authorList>
    </citation>
    <scope>NUCLEOTIDE SEQUENCE</scope>
    <source>
        <strain evidence="17">ChiSxjej2B14-8506</strain>
    </source>
</reference>
<dbReference type="PANTHER" id="PTHR43472">
    <property type="entry name" value="PHOSPHORIBOSYLAMINE--GLYCINE LIGASE"/>
    <property type="match status" value="1"/>
</dbReference>
<evidence type="ECO:0000256" key="1">
    <source>
        <dbReference type="ARBA" id="ARBA00001936"/>
    </source>
</evidence>
<evidence type="ECO:0000256" key="13">
    <source>
        <dbReference type="ARBA" id="ARBA00042864"/>
    </source>
</evidence>
<dbReference type="Proteomes" id="UP000824123">
    <property type="component" value="Unassembled WGS sequence"/>
</dbReference>
<dbReference type="Gene3D" id="3.90.600.10">
    <property type="entry name" value="Phosphoribosylglycinamide synthetase, C-terminal domain"/>
    <property type="match status" value="1"/>
</dbReference>
<dbReference type="InterPro" id="IPR020560">
    <property type="entry name" value="PRibGlycinamide_synth_C-dom"/>
</dbReference>
<dbReference type="SMART" id="SM01210">
    <property type="entry name" value="GARS_C"/>
    <property type="match status" value="1"/>
</dbReference>
<dbReference type="Pfam" id="PF02843">
    <property type="entry name" value="GARS_C"/>
    <property type="match status" value="1"/>
</dbReference>
<name>A0A9D1LSX0_9FIRM</name>
<dbReference type="SMART" id="SM01209">
    <property type="entry name" value="GARS_A"/>
    <property type="match status" value="1"/>
</dbReference>
<keyword evidence="5 14" id="KW-0436">Ligase</keyword>
<keyword evidence="7 15" id="KW-0547">Nucleotide-binding</keyword>
<dbReference type="Gene3D" id="3.30.1490.20">
    <property type="entry name" value="ATP-grasp fold, A domain"/>
    <property type="match status" value="1"/>
</dbReference>
<dbReference type="InterPro" id="IPR020562">
    <property type="entry name" value="PRibGlycinamide_synth_N"/>
</dbReference>
<evidence type="ECO:0000256" key="8">
    <source>
        <dbReference type="ARBA" id="ARBA00022755"/>
    </source>
</evidence>
<dbReference type="InterPro" id="IPR013815">
    <property type="entry name" value="ATP_grasp_subdomain_1"/>
</dbReference>
<evidence type="ECO:0000256" key="2">
    <source>
        <dbReference type="ARBA" id="ARBA00001946"/>
    </source>
</evidence>
<gene>
    <name evidence="14 17" type="primary">purD</name>
    <name evidence="17" type="ORF">IAC59_09595</name>
</gene>
<evidence type="ECO:0000313" key="18">
    <source>
        <dbReference type="Proteomes" id="UP000824123"/>
    </source>
</evidence>
<evidence type="ECO:0000256" key="6">
    <source>
        <dbReference type="ARBA" id="ARBA00022723"/>
    </source>
</evidence>
<organism evidence="17 18">
    <name type="scientific">Candidatus Fimadaptatus faecigallinarum</name>
    <dbReference type="NCBI Taxonomy" id="2840814"/>
    <lineage>
        <taxon>Bacteria</taxon>
        <taxon>Bacillati</taxon>
        <taxon>Bacillota</taxon>
        <taxon>Clostridia</taxon>
        <taxon>Eubacteriales</taxon>
        <taxon>Candidatus Fimadaptatus</taxon>
    </lineage>
</organism>
<dbReference type="InterPro" id="IPR011761">
    <property type="entry name" value="ATP-grasp"/>
</dbReference>
<dbReference type="InterPro" id="IPR020561">
    <property type="entry name" value="PRibGlycinamid_synth_ATP-grasp"/>
</dbReference>
<dbReference type="GO" id="GO:0046872">
    <property type="term" value="F:metal ion binding"/>
    <property type="evidence" value="ECO:0007669"/>
    <property type="project" value="UniProtKB-KW"/>
</dbReference>
<dbReference type="InterPro" id="IPR016185">
    <property type="entry name" value="PreATP-grasp_dom_sf"/>
</dbReference>
<accession>A0A9D1LSX0</accession>
<dbReference type="PROSITE" id="PS00184">
    <property type="entry name" value="GARS"/>
    <property type="match status" value="1"/>
</dbReference>
<evidence type="ECO:0000256" key="11">
    <source>
        <dbReference type="ARBA" id="ARBA00038345"/>
    </source>
</evidence>
<dbReference type="FunFam" id="3.30.1490.20:FF:000006">
    <property type="entry name" value="phosphoribosylamine--glycine ligase, chloroplastic-like"/>
    <property type="match status" value="1"/>
</dbReference>
<evidence type="ECO:0000256" key="7">
    <source>
        <dbReference type="ARBA" id="ARBA00022741"/>
    </source>
</evidence>
<comment type="caution">
    <text evidence="17">The sequence shown here is derived from an EMBL/GenBank/DDBJ whole genome shotgun (WGS) entry which is preliminary data.</text>
</comment>
<feature type="domain" description="ATP-grasp" evidence="16">
    <location>
        <begin position="108"/>
        <end position="317"/>
    </location>
</feature>
<comment type="cofactor">
    <cofactor evidence="1">
        <name>Mn(2+)</name>
        <dbReference type="ChEBI" id="CHEBI:29035"/>
    </cofactor>
</comment>
<dbReference type="InterPro" id="IPR020559">
    <property type="entry name" value="PRibGlycinamide_synth_CS"/>
</dbReference>
<evidence type="ECO:0000259" key="16">
    <source>
        <dbReference type="PROSITE" id="PS50975"/>
    </source>
</evidence>
<dbReference type="AlphaFoldDB" id="A0A9D1LSX0"/>
<dbReference type="GO" id="GO:0009113">
    <property type="term" value="P:purine nucleobase biosynthetic process"/>
    <property type="evidence" value="ECO:0007669"/>
    <property type="project" value="InterPro"/>
</dbReference>
<evidence type="ECO:0000256" key="10">
    <source>
        <dbReference type="ARBA" id="ARBA00023211"/>
    </source>
</evidence>
<dbReference type="PANTHER" id="PTHR43472:SF1">
    <property type="entry name" value="PHOSPHORIBOSYLAMINE--GLYCINE LIGASE, CHLOROPLASTIC"/>
    <property type="match status" value="1"/>
</dbReference>
<evidence type="ECO:0000256" key="15">
    <source>
        <dbReference type="PROSITE-ProRule" id="PRU00409"/>
    </source>
</evidence>
<keyword evidence="8 14" id="KW-0658">Purine biosynthesis</keyword>
<dbReference type="GO" id="GO:0006189">
    <property type="term" value="P:'de novo' IMP biosynthetic process"/>
    <property type="evidence" value="ECO:0007669"/>
    <property type="project" value="UniProtKB-UniRule"/>
</dbReference>
<dbReference type="PROSITE" id="PS50975">
    <property type="entry name" value="ATP_GRASP"/>
    <property type="match status" value="1"/>
</dbReference>
<evidence type="ECO:0000256" key="12">
    <source>
        <dbReference type="ARBA" id="ARBA00042242"/>
    </source>
</evidence>
<comment type="catalytic activity">
    <reaction evidence="14">
        <text>5-phospho-beta-D-ribosylamine + glycine + ATP = N(1)-(5-phospho-beta-D-ribosyl)glycinamide + ADP + phosphate + H(+)</text>
        <dbReference type="Rhea" id="RHEA:17453"/>
        <dbReference type="ChEBI" id="CHEBI:15378"/>
        <dbReference type="ChEBI" id="CHEBI:30616"/>
        <dbReference type="ChEBI" id="CHEBI:43474"/>
        <dbReference type="ChEBI" id="CHEBI:57305"/>
        <dbReference type="ChEBI" id="CHEBI:58681"/>
        <dbReference type="ChEBI" id="CHEBI:143788"/>
        <dbReference type="ChEBI" id="CHEBI:456216"/>
        <dbReference type="EC" id="6.3.4.13"/>
    </reaction>
</comment>
<dbReference type="InterPro" id="IPR000115">
    <property type="entry name" value="PRibGlycinamide_synth"/>
</dbReference>
<comment type="similarity">
    <text evidence="11 14">Belongs to the GARS family.</text>
</comment>
<dbReference type="GO" id="GO:0004637">
    <property type="term" value="F:phosphoribosylamine-glycine ligase activity"/>
    <property type="evidence" value="ECO:0007669"/>
    <property type="project" value="UniProtKB-UniRule"/>
</dbReference>
<evidence type="ECO:0000256" key="9">
    <source>
        <dbReference type="ARBA" id="ARBA00022840"/>
    </source>
</evidence>
<proteinExistence type="inferred from homology"/>
<dbReference type="SUPFAM" id="SSF56059">
    <property type="entry name" value="Glutathione synthetase ATP-binding domain-like"/>
    <property type="match status" value="1"/>
</dbReference>
<dbReference type="InterPro" id="IPR011054">
    <property type="entry name" value="Rudment_hybrid_motif"/>
</dbReference>
<evidence type="ECO:0000256" key="14">
    <source>
        <dbReference type="HAMAP-Rule" id="MF_00138"/>
    </source>
</evidence>
<dbReference type="FunFam" id="3.30.470.20:FF:000018">
    <property type="entry name" value="Trifunctional purine biosynthetic protein adenosine-3"/>
    <property type="match status" value="1"/>
</dbReference>
<dbReference type="EC" id="6.3.4.13" evidence="4 14"/>
<keyword evidence="9 15" id="KW-0067">ATP-binding</keyword>
<dbReference type="Gene3D" id="3.30.470.20">
    <property type="entry name" value="ATP-grasp fold, B domain"/>
    <property type="match status" value="1"/>
</dbReference>
<reference evidence="17" key="1">
    <citation type="submission" date="2020-10" db="EMBL/GenBank/DDBJ databases">
        <authorList>
            <person name="Gilroy R."/>
        </authorList>
    </citation>
    <scope>NUCLEOTIDE SEQUENCE</scope>
    <source>
        <strain evidence="17">ChiSxjej2B14-8506</strain>
    </source>
</reference>
<comment type="pathway">
    <text evidence="3 14">Purine metabolism; IMP biosynthesis via de novo pathway; N(1)-(5-phospho-D-ribosyl)glycinamide from 5-phospho-alpha-D-ribose 1-diphosphate: step 2/2.</text>
</comment>
<evidence type="ECO:0000313" key="17">
    <source>
        <dbReference type="EMBL" id="HIU47491.1"/>
    </source>
</evidence>
<evidence type="ECO:0000256" key="5">
    <source>
        <dbReference type="ARBA" id="ARBA00022598"/>
    </source>
</evidence>
<comment type="cofactor">
    <cofactor evidence="2">
        <name>Mg(2+)</name>
        <dbReference type="ChEBI" id="CHEBI:18420"/>
    </cofactor>
</comment>
<dbReference type="SUPFAM" id="SSF52440">
    <property type="entry name" value="PreATP-grasp domain"/>
    <property type="match status" value="1"/>
</dbReference>
<keyword evidence="10" id="KW-0464">Manganese</keyword>
<dbReference type="EMBL" id="DVNK01000057">
    <property type="protein sequence ID" value="HIU47491.1"/>
    <property type="molecule type" value="Genomic_DNA"/>
</dbReference>
<dbReference type="Gene3D" id="3.40.50.20">
    <property type="match status" value="1"/>
</dbReference>
<dbReference type="InterPro" id="IPR037123">
    <property type="entry name" value="PRibGlycinamide_synth_C_sf"/>
</dbReference>